<evidence type="ECO:0000313" key="2">
    <source>
        <dbReference type="Proteomes" id="UP001055811"/>
    </source>
</evidence>
<dbReference type="Proteomes" id="UP001055811">
    <property type="component" value="Linkage Group LG01"/>
</dbReference>
<sequence>MLALSPLFSTTYGWPSEDVIQKNVHLDCNDISNEVEANSYNPFLDFHTYNDKQNDFEPANSTSSGGLINGGSADSLLVTKKLNHNFSERHRRKRVNDLYGFLRSLLPMSSDPKKKVSIPGTVSRALKYIPELQKEVEILIRKKQKLSSYSSSKASLRQEGMKHKSCRESTTERKASVVSSVRVLETKEAVIQLISSTDDRMMKRKEIGLLSKVLECLEQEEDGFILLNATTFRSSREAMSLSTLHLQVQDRWERESDRAVRDRRNQRKEGRVGMVDGMKLYEESIEYLGVRNMVSITHHPNTRPSSASGVLRSNHSSLTTSRALSSEIIPEYEIEIEAKALHVGNVVAVVSVEFRKNFISLLVTTISHTTPMKSFVKLLISSATLDAEKFGYYLDSAPIFKIPGRRIPVEINYMKAREADYLDAAIVTALQIHLTQPQETGTF</sequence>
<evidence type="ECO:0000313" key="1">
    <source>
        <dbReference type="EMBL" id="KAI3788336.1"/>
    </source>
</evidence>
<keyword evidence="2" id="KW-1185">Reference proteome</keyword>
<proteinExistence type="predicted"/>
<reference evidence="2" key="1">
    <citation type="journal article" date="2022" name="Mol. Ecol. Resour.">
        <title>The genomes of chicory, endive, great burdock and yacon provide insights into Asteraceae palaeo-polyploidization history and plant inulin production.</title>
        <authorList>
            <person name="Fan W."/>
            <person name="Wang S."/>
            <person name="Wang H."/>
            <person name="Wang A."/>
            <person name="Jiang F."/>
            <person name="Liu H."/>
            <person name="Zhao H."/>
            <person name="Xu D."/>
            <person name="Zhang Y."/>
        </authorList>
    </citation>
    <scope>NUCLEOTIDE SEQUENCE [LARGE SCALE GENOMIC DNA]</scope>
    <source>
        <strain evidence="2">cv. Punajuju</strain>
    </source>
</reference>
<dbReference type="EMBL" id="CM042009">
    <property type="protein sequence ID" value="KAI3788336.1"/>
    <property type="molecule type" value="Genomic_DNA"/>
</dbReference>
<protein>
    <submittedName>
        <fullName evidence="1">Uncharacterized protein</fullName>
    </submittedName>
</protein>
<comment type="caution">
    <text evidence="1">The sequence shown here is derived from an EMBL/GenBank/DDBJ whole genome shotgun (WGS) entry which is preliminary data.</text>
</comment>
<reference evidence="1 2" key="2">
    <citation type="journal article" date="2022" name="Mol. Ecol. Resour.">
        <title>The genomes of chicory, endive, great burdock and yacon provide insights into Asteraceae paleo-polyploidization history and plant inulin production.</title>
        <authorList>
            <person name="Fan W."/>
            <person name="Wang S."/>
            <person name="Wang H."/>
            <person name="Wang A."/>
            <person name="Jiang F."/>
            <person name="Liu H."/>
            <person name="Zhao H."/>
            <person name="Xu D."/>
            <person name="Zhang Y."/>
        </authorList>
    </citation>
    <scope>NUCLEOTIDE SEQUENCE [LARGE SCALE GENOMIC DNA]</scope>
    <source>
        <strain evidence="2">cv. Punajuju</strain>
        <tissue evidence="1">Leaves</tissue>
    </source>
</reference>
<gene>
    <name evidence="1" type="ORF">L2E82_01097</name>
</gene>
<organism evidence="1 2">
    <name type="scientific">Cichorium intybus</name>
    <name type="common">Chicory</name>
    <dbReference type="NCBI Taxonomy" id="13427"/>
    <lineage>
        <taxon>Eukaryota</taxon>
        <taxon>Viridiplantae</taxon>
        <taxon>Streptophyta</taxon>
        <taxon>Embryophyta</taxon>
        <taxon>Tracheophyta</taxon>
        <taxon>Spermatophyta</taxon>
        <taxon>Magnoliopsida</taxon>
        <taxon>eudicotyledons</taxon>
        <taxon>Gunneridae</taxon>
        <taxon>Pentapetalae</taxon>
        <taxon>asterids</taxon>
        <taxon>campanulids</taxon>
        <taxon>Asterales</taxon>
        <taxon>Asteraceae</taxon>
        <taxon>Cichorioideae</taxon>
        <taxon>Cichorieae</taxon>
        <taxon>Cichoriinae</taxon>
        <taxon>Cichorium</taxon>
    </lineage>
</organism>
<accession>A0ACB9GZ63</accession>
<name>A0ACB9GZ63_CICIN</name>